<evidence type="ECO:0000256" key="3">
    <source>
        <dbReference type="ARBA" id="ARBA00022448"/>
    </source>
</evidence>
<dbReference type="InterPro" id="IPR052168">
    <property type="entry name" value="Cytochrome_b561_oxidase"/>
</dbReference>
<evidence type="ECO:0000256" key="9">
    <source>
        <dbReference type="ARBA" id="ARBA00022989"/>
    </source>
</evidence>
<dbReference type="InterPro" id="IPR016174">
    <property type="entry name" value="Di-haem_cyt_TM"/>
</dbReference>
<evidence type="ECO:0000256" key="10">
    <source>
        <dbReference type="ARBA" id="ARBA00023004"/>
    </source>
</evidence>
<organism evidence="15 16">
    <name type="scientific">Rhodopila globiformis</name>
    <name type="common">Rhodopseudomonas globiformis</name>
    <dbReference type="NCBI Taxonomy" id="1071"/>
    <lineage>
        <taxon>Bacteria</taxon>
        <taxon>Pseudomonadati</taxon>
        <taxon>Pseudomonadota</taxon>
        <taxon>Alphaproteobacteria</taxon>
        <taxon>Acetobacterales</taxon>
        <taxon>Acetobacteraceae</taxon>
        <taxon>Rhodopila</taxon>
    </lineage>
</organism>
<sequence length="249" mass="27232">MVHRGCNAGRAGVFAGPDHEAFDATTCNWSAITGRRRGQYCHLEQSTETGYTVSRGVYVVVRQHSGGMFMQPVNPSATRYDKITILFHWLVALLIAVQWIVALSIDEFPKGPLRIDARSVHITGGVILGAVLVLHILWRRSYGRQLRPVGTRLTILLASFVHGALNALTGVMVLLGLTLASARGDTWFNLFTIPSFAPGNKALAEQIADVHGTIGIIILALAALHAAAALFHQFVWKDGVLERMRLFGR</sequence>
<evidence type="ECO:0000256" key="12">
    <source>
        <dbReference type="ARBA" id="ARBA00037975"/>
    </source>
</evidence>
<dbReference type="GO" id="GO:0022904">
    <property type="term" value="P:respiratory electron transport chain"/>
    <property type="evidence" value="ECO:0007669"/>
    <property type="project" value="InterPro"/>
</dbReference>
<feature type="domain" description="Cytochrome b561 bacterial/Ni-hydrogenase" evidence="14">
    <location>
        <begin position="79"/>
        <end position="244"/>
    </location>
</feature>
<feature type="transmembrane region" description="Helical" evidence="13">
    <location>
        <begin position="150"/>
        <end position="180"/>
    </location>
</feature>
<evidence type="ECO:0000256" key="2">
    <source>
        <dbReference type="ARBA" id="ARBA00004651"/>
    </source>
</evidence>
<dbReference type="Gene3D" id="1.20.950.20">
    <property type="entry name" value="Transmembrane di-heme cytochromes, Chain C"/>
    <property type="match status" value="1"/>
</dbReference>
<proteinExistence type="inferred from homology"/>
<dbReference type="PANTHER" id="PTHR30529:SF1">
    <property type="entry name" value="CYTOCHROME B561 HOMOLOG 2"/>
    <property type="match status" value="1"/>
</dbReference>
<evidence type="ECO:0000256" key="8">
    <source>
        <dbReference type="ARBA" id="ARBA00022982"/>
    </source>
</evidence>
<keyword evidence="6 13" id="KW-0812">Transmembrane</keyword>
<keyword evidence="11 13" id="KW-0472">Membrane</keyword>
<dbReference type="SUPFAM" id="SSF81342">
    <property type="entry name" value="Transmembrane di-heme cytochromes"/>
    <property type="match status" value="1"/>
</dbReference>
<comment type="similarity">
    <text evidence="12">Belongs to the cytochrome b561 family.</text>
</comment>
<evidence type="ECO:0000256" key="6">
    <source>
        <dbReference type="ARBA" id="ARBA00022692"/>
    </source>
</evidence>
<dbReference type="Pfam" id="PF01292">
    <property type="entry name" value="Ni_hydr_CYTB"/>
    <property type="match status" value="1"/>
</dbReference>
<evidence type="ECO:0000313" key="16">
    <source>
        <dbReference type="Proteomes" id="UP000239724"/>
    </source>
</evidence>
<comment type="subcellular location">
    <subcellularLocation>
        <location evidence="2">Cell membrane</location>
        <topology evidence="2">Multi-pass membrane protein</topology>
    </subcellularLocation>
</comment>
<evidence type="ECO:0000259" key="14">
    <source>
        <dbReference type="Pfam" id="PF01292"/>
    </source>
</evidence>
<dbReference type="PANTHER" id="PTHR30529">
    <property type="entry name" value="CYTOCHROME B561"/>
    <property type="match status" value="1"/>
</dbReference>
<name>A0A2S6N9D8_RHOGL</name>
<evidence type="ECO:0000256" key="7">
    <source>
        <dbReference type="ARBA" id="ARBA00022723"/>
    </source>
</evidence>
<dbReference type="AlphaFoldDB" id="A0A2S6N9D8"/>
<keyword evidence="9 13" id="KW-1133">Transmembrane helix</keyword>
<keyword evidence="7" id="KW-0479">Metal-binding</keyword>
<evidence type="ECO:0000256" key="1">
    <source>
        <dbReference type="ARBA" id="ARBA00001970"/>
    </source>
</evidence>
<reference evidence="15 16" key="1">
    <citation type="journal article" date="2018" name="Arch. Microbiol.">
        <title>New insights into the metabolic potential of the phototrophic purple bacterium Rhodopila globiformis DSM 161(T) from its draft genome sequence and evidence for a vanadium-dependent nitrogenase.</title>
        <authorList>
            <person name="Imhoff J.F."/>
            <person name="Rahn T."/>
            <person name="Kunzel S."/>
            <person name="Neulinger S.C."/>
        </authorList>
    </citation>
    <scope>NUCLEOTIDE SEQUENCE [LARGE SCALE GENOMIC DNA]</scope>
    <source>
        <strain evidence="15 16">DSM 161</strain>
    </source>
</reference>
<dbReference type="Proteomes" id="UP000239724">
    <property type="component" value="Unassembled WGS sequence"/>
</dbReference>
<feature type="transmembrane region" description="Helical" evidence="13">
    <location>
        <begin position="85"/>
        <end position="105"/>
    </location>
</feature>
<evidence type="ECO:0000256" key="4">
    <source>
        <dbReference type="ARBA" id="ARBA00022475"/>
    </source>
</evidence>
<keyword evidence="5" id="KW-0349">Heme</keyword>
<dbReference type="GO" id="GO:0009055">
    <property type="term" value="F:electron transfer activity"/>
    <property type="evidence" value="ECO:0007669"/>
    <property type="project" value="InterPro"/>
</dbReference>
<dbReference type="EMBL" id="NHRY01000195">
    <property type="protein sequence ID" value="PPQ31236.1"/>
    <property type="molecule type" value="Genomic_DNA"/>
</dbReference>
<evidence type="ECO:0000313" key="15">
    <source>
        <dbReference type="EMBL" id="PPQ31236.1"/>
    </source>
</evidence>
<evidence type="ECO:0000256" key="5">
    <source>
        <dbReference type="ARBA" id="ARBA00022617"/>
    </source>
</evidence>
<dbReference type="GO" id="GO:0005886">
    <property type="term" value="C:plasma membrane"/>
    <property type="evidence" value="ECO:0007669"/>
    <property type="project" value="UniProtKB-SubCell"/>
</dbReference>
<feature type="transmembrane region" description="Helical" evidence="13">
    <location>
        <begin position="117"/>
        <end position="138"/>
    </location>
</feature>
<keyword evidence="16" id="KW-1185">Reference proteome</keyword>
<comment type="cofactor">
    <cofactor evidence="1">
        <name>heme b</name>
        <dbReference type="ChEBI" id="CHEBI:60344"/>
    </cofactor>
</comment>
<comment type="caution">
    <text evidence="15">The sequence shown here is derived from an EMBL/GenBank/DDBJ whole genome shotgun (WGS) entry which is preliminary data.</text>
</comment>
<keyword evidence="8" id="KW-0249">Electron transport</keyword>
<protein>
    <recommendedName>
        <fullName evidence="14">Cytochrome b561 bacterial/Ni-hydrogenase domain-containing protein</fullName>
    </recommendedName>
</protein>
<feature type="transmembrane region" description="Helical" evidence="13">
    <location>
        <begin position="214"/>
        <end position="236"/>
    </location>
</feature>
<evidence type="ECO:0000256" key="13">
    <source>
        <dbReference type="SAM" id="Phobius"/>
    </source>
</evidence>
<evidence type="ECO:0000256" key="11">
    <source>
        <dbReference type="ARBA" id="ARBA00023136"/>
    </source>
</evidence>
<keyword evidence="10" id="KW-0408">Iron</keyword>
<dbReference type="GO" id="GO:0020037">
    <property type="term" value="F:heme binding"/>
    <property type="evidence" value="ECO:0007669"/>
    <property type="project" value="TreeGrafter"/>
</dbReference>
<dbReference type="InterPro" id="IPR011577">
    <property type="entry name" value="Cyt_b561_bac/Ni-Hgenase"/>
</dbReference>
<accession>A0A2S6N9D8</accession>
<dbReference type="GO" id="GO:0046872">
    <property type="term" value="F:metal ion binding"/>
    <property type="evidence" value="ECO:0007669"/>
    <property type="project" value="UniProtKB-KW"/>
</dbReference>
<keyword evidence="3" id="KW-0813">Transport</keyword>
<keyword evidence="4" id="KW-1003">Cell membrane</keyword>
<gene>
    <name evidence="15" type="ORF">CCS01_17730</name>
</gene>